<dbReference type="RefSeq" id="WP_109681545.1">
    <property type="nucleotide sequence ID" value="NZ_QGGP01000002.1"/>
</dbReference>
<proteinExistence type="predicted"/>
<comment type="caution">
    <text evidence="1">The sequence shown here is derived from an EMBL/GenBank/DDBJ whole genome shotgun (WGS) entry which is preliminary data.</text>
</comment>
<dbReference type="AlphaFoldDB" id="A0A316DR61"/>
<organism evidence="1 2">
    <name type="scientific">Xanthomarina spongicola</name>
    <dbReference type="NCBI Taxonomy" id="570520"/>
    <lineage>
        <taxon>Bacteria</taxon>
        <taxon>Pseudomonadati</taxon>
        <taxon>Bacteroidota</taxon>
        <taxon>Flavobacteriia</taxon>
        <taxon>Flavobacteriales</taxon>
        <taxon>Flavobacteriaceae</taxon>
        <taxon>Xanthomarina</taxon>
    </lineage>
</organism>
<dbReference type="Proteomes" id="UP000245430">
    <property type="component" value="Unassembled WGS sequence"/>
</dbReference>
<keyword evidence="2" id="KW-1185">Reference proteome</keyword>
<evidence type="ECO:0008006" key="3">
    <source>
        <dbReference type="Google" id="ProtNLM"/>
    </source>
</evidence>
<accession>A0A316DR61</accession>
<dbReference type="OrthoDB" id="1427853at2"/>
<name>A0A316DR61_9FLAO</name>
<evidence type="ECO:0000313" key="1">
    <source>
        <dbReference type="EMBL" id="PWK19659.1"/>
    </source>
</evidence>
<protein>
    <recommendedName>
        <fullName evidence="3">Outer membrane protein with beta-barrel domain</fullName>
    </recommendedName>
</protein>
<dbReference type="EMBL" id="QGGP01000002">
    <property type="protein sequence ID" value="PWK19659.1"/>
    <property type="molecule type" value="Genomic_DNA"/>
</dbReference>
<sequence length="254" mass="28959">MTNFIKIIVVFLVFSSELTWSQTKNKEKDSTYTPYELLTSYYTNTFKPFQKKNIYVGLSLALEDRQSENINVLVGTILDGDRTKYDINLKSGYYIGNYVMAGVNFNYFQDKFSGLTLKDSDSIQSNSLTRSYAVTPNLRSSVPLTENERLSFFTDIGLTFGGGNTVTKDVKNIDEVDKSYTKNFNFRVGISPGVTFFVMENFAFEIQLDLLGYELNSSKTTVNDIDQSSKTRQNIDLNIDILSMQLGLAYYFRN</sequence>
<dbReference type="SUPFAM" id="SSF56925">
    <property type="entry name" value="OMPA-like"/>
    <property type="match status" value="1"/>
</dbReference>
<dbReference type="Gene3D" id="2.40.160.20">
    <property type="match status" value="1"/>
</dbReference>
<reference evidence="1 2" key="1">
    <citation type="submission" date="2018-05" db="EMBL/GenBank/DDBJ databases">
        <title>Genomic Encyclopedia of Archaeal and Bacterial Type Strains, Phase II (KMG-II): from individual species to whole genera.</title>
        <authorList>
            <person name="Goeker M."/>
        </authorList>
    </citation>
    <scope>NUCLEOTIDE SEQUENCE [LARGE SCALE GENOMIC DNA]</scope>
    <source>
        <strain evidence="1 2">DSM 22637</strain>
    </source>
</reference>
<dbReference type="InterPro" id="IPR011250">
    <property type="entry name" value="OMP/PagP_B-barrel"/>
</dbReference>
<evidence type="ECO:0000313" key="2">
    <source>
        <dbReference type="Proteomes" id="UP000245430"/>
    </source>
</evidence>
<gene>
    <name evidence="1" type="ORF">LX78_01008</name>
</gene>